<dbReference type="InterPro" id="IPR016966">
    <property type="entry name" value="Thiamin_pyrophosphokinase_euk"/>
</dbReference>
<dbReference type="PIRSF" id="PIRSF031057">
    <property type="entry name" value="Thiamin_pyrophosphokinase"/>
    <property type="match status" value="1"/>
</dbReference>
<comment type="catalytic activity">
    <reaction evidence="7">
        <text>thiamine + ATP = thiamine diphosphate + AMP + H(+)</text>
        <dbReference type="Rhea" id="RHEA:11576"/>
        <dbReference type="ChEBI" id="CHEBI:15378"/>
        <dbReference type="ChEBI" id="CHEBI:18385"/>
        <dbReference type="ChEBI" id="CHEBI:30616"/>
        <dbReference type="ChEBI" id="CHEBI:58937"/>
        <dbReference type="ChEBI" id="CHEBI:456215"/>
    </reaction>
</comment>
<evidence type="ECO:0000256" key="3">
    <source>
        <dbReference type="ARBA" id="ARBA00022679"/>
    </source>
</evidence>
<dbReference type="SMART" id="SM00983">
    <property type="entry name" value="TPK_B1_binding"/>
    <property type="match status" value="1"/>
</dbReference>
<keyword evidence="5 7" id="KW-0418">Kinase</keyword>
<dbReference type="InterPro" id="IPR007371">
    <property type="entry name" value="TPK_catalytic"/>
</dbReference>
<dbReference type="AlphaFoldDB" id="A0AAI8YPQ7"/>
<dbReference type="Proteomes" id="UP001295740">
    <property type="component" value="Unassembled WGS sequence"/>
</dbReference>
<proteinExistence type="inferred from homology"/>
<dbReference type="EMBL" id="CAUWAG010000019">
    <property type="protein sequence ID" value="CAJ2512573.1"/>
    <property type="molecule type" value="Genomic_DNA"/>
</dbReference>
<dbReference type="InterPro" id="IPR036371">
    <property type="entry name" value="TPK_B1-bd_sf"/>
</dbReference>
<dbReference type="EC" id="2.7.6.2" evidence="7"/>
<keyword evidence="10" id="KW-1185">Reference proteome</keyword>
<dbReference type="CDD" id="cd07995">
    <property type="entry name" value="TPK"/>
    <property type="match status" value="1"/>
</dbReference>
<evidence type="ECO:0000256" key="5">
    <source>
        <dbReference type="ARBA" id="ARBA00022777"/>
    </source>
</evidence>
<dbReference type="SUPFAM" id="SSF63999">
    <property type="entry name" value="Thiamin pyrophosphokinase, catalytic domain"/>
    <property type="match status" value="1"/>
</dbReference>
<keyword evidence="4 7" id="KW-0547">Nucleotide-binding</keyword>
<protein>
    <recommendedName>
        <fullName evidence="7">Thiamine pyrophosphokinase</fullName>
        <ecNumber evidence="7">2.7.6.2</ecNumber>
    </recommendedName>
</protein>
<evidence type="ECO:0000256" key="4">
    <source>
        <dbReference type="ARBA" id="ARBA00022741"/>
    </source>
</evidence>
<feature type="domain" description="Thiamin pyrophosphokinase thiamin-binding" evidence="8">
    <location>
        <begin position="191"/>
        <end position="271"/>
    </location>
</feature>
<dbReference type="PANTHER" id="PTHR13622">
    <property type="entry name" value="THIAMIN PYROPHOSPHOKINASE"/>
    <property type="match status" value="1"/>
</dbReference>
<dbReference type="InterPro" id="IPR007373">
    <property type="entry name" value="Thiamin_PyroPKinase_B1-bd"/>
</dbReference>
<comment type="similarity">
    <text evidence="2 7">Belongs to the thiamine pyrophosphokinase family.</text>
</comment>
<dbReference type="InterPro" id="IPR006282">
    <property type="entry name" value="Thi_PPkinase"/>
</dbReference>
<evidence type="ECO:0000256" key="7">
    <source>
        <dbReference type="PIRNR" id="PIRNR031057"/>
    </source>
</evidence>
<name>A0AAI8YPQ7_9PEZI</name>
<organism evidence="9 10">
    <name type="scientific">Anthostomella pinea</name>
    <dbReference type="NCBI Taxonomy" id="933095"/>
    <lineage>
        <taxon>Eukaryota</taxon>
        <taxon>Fungi</taxon>
        <taxon>Dikarya</taxon>
        <taxon>Ascomycota</taxon>
        <taxon>Pezizomycotina</taxon>
        <taxon>Sordariomycetes</taxon>
        <taxon>Xylariomycetidae</taxon>
        <taxon>Xylariales</taxon>
        <taxon>Xylariaceae</taxon>
        <taxon>Anthostomella</taxon>
    </lineage>
</organism>
<evidence type="ECO:0000256" key="2">
    <source>
        <dbReference type="ARBA" id="ARBA00006785"/>
    </source>
</evidence>
<comment type="pathway">
    <text evidence="1 7">Cofactor biosynthesis; thiamine diphosphate biosynthesis; thiamine diphosphate from thiamine: step 1/1.</text>
</comment>
<dbReference type="Gene3D" id="3.40.50.10240">
    <property type="entry name" value="Thiamin pyrophosphokinase, catalytic domain"/>
    <property type="match status" value="1"/>
</dbReference>
<dbReference type="Pfam" id="PF04263">
    <property type="entry name" value="TPK_catalytic"/>
    <property type="match status" value="1"/>
</dbReference>
<dbReference type="GO" id="GO:0006772">
    <property type="term" value="P:thiamine metabolic process"/>
    <property type="evidence" value="ECO:0007669"/>
    <property type="project" value="InterPro"/>
</dbReference>
<dbReference type="GO" id="GO:0016301">
    <property type="term" value="F:kinase activity"/>
    <property type="evidence" value="ECO:0007669"/>
    <property type="project" value="UniProtKB-UniRule"/>
</dbReference>
<evidence type="ECO:0000256" key="1">
    <source>
        <dbReference type="ARBA" id="ARBA00005078"/>
    </source>
</evidence>
<keyword evidence="3 7" id="KW-0808">Transferase</keyword>
<evidence type="ECO:0000259" key="8">
    <source>
        <dbReference type="SMART" id="SM00983"/>
    </source>
</evidence>
<keyword evidence="6 7" id="KW-0067">ATP-binding</keyword>
<evidence type="ECO:0000313" key="10">
    <source>
        <dbReference type="Proteomes" id="UP001295740"/>
    </source>
</evidence>
<dbReference type="NCBIfam" id="TIGR01378">
    <property type="entry name" value="thi_PPkinase"/>
    <property type="match status" value="1"/>
</dbReference>
<evidence type="ECO:0000313" key="9">
    <source>
        <dbReference type="EMBL" id="CAJ2512573.1"/>
    </source>
</evidence>
<dbReference type="GO" id="GO:0005524">
    <property type="term" value="F:ATP binding"/>
    <property type="evidence" value="ECO:0007669"/>
    <property type="project" value="UniProtKB-UniRule"/>
</dbReference>
<dbReference type="InterPro" id="IPR036759">
    <property type="entry name" value="TPK_catalytic_sf"/>
</dbReference>
<gene>
    <name evidence="9" type="ORF">KHLLAP_LOCUS13041</name>
</gene>
<comment type="caution">
    <text evidence="9">The sequence shown here is derived from an EMBL/GenBank/DDBJ whole genome shotgun (WGS) entry which is preliminary data.</text>
</comment>
<dbReference type="GO" id="GO:0030975">
    <property type="term" value="F:thiamine binding"/>
    <property type="evidence" value="ECO:0007669"/>
    <property type="project" value="UniProtKB-UniRule"/>
</dbReference>
<sequence length="294" mass="32809">MNSPMADDDGPVFEWYPIRLFLLYPGYKFALVVLNQPFSDEALFRDLWATAFMRVAADGGANHIYKLNTESASGQDYPLSELDVIIGDLDSLSDEARAFFTTTRGRGHRSCRIIQDADQYATDFTKAVRLVRKELSGRHTHLVCLGGLGGRADQGLSQLHHLYMFQTSPTYADGRMFLLSPESLSFVLKPGRHRIHVRERGALCSGFARVSGDPFAKYVGIVPVGRPSVITTRGLEWDVQDWPTEFGVQMSTSNHVLPETDVVVVETTEDVLFTIAWKEVQVVQLAEPLVGNKL</sequence>
<dbReference type="GO" id="GO:0009229">
    <property type="term" value="P:thiamine diphosphate biosynthetic process"/>
    <property type="evidence" value="ECO:0007669"/>
    <property type="project" value="UniProtKB-UniRule"/>
</dbReference>
<reference evidence="9" key="1">
    <citation type="submission" date="2023-10" db="EMBL/GenBank/DDBJ databases">
        <authorList>
            <person name="Hackl T."/>
        </authorList>
    </citation>
    <scope>NUCLEOTIDE SEQUENCE</scope>
</reference>
<dbReference type="Pfam" id="PF04265">
    <property type="entry name" value="TPK_B1_binding"/>
    <property type="match status" value="1"/>
</dbReference>
<dbReference type="PANTHER" id="PTHR13622:SF8">
    <property type="entry name" value="THIAMIN PYROPHOSPHOKINASE 1"/>
    <property type="match status" value="1"/>
</dbReference>
<accession>A0AAI8YPQ7</accession>
<dbReference type="GO" id="GO:0004788">
    <property type="term" value="F:thiamine diphosphokinase activity"/>
    <property type="evidence" value="ECO:0007669"/>
    <property type="project" value="UniProtKB-UniRule"/>
</dbReference>
<evidence type="ECO:0000256" key="6">
    <source>
        <dbReference type="ARBA" id="ARBA00022840"/>
    </source>
</evidence>
<dbReference type="SUPFAM" id="SSF63862">
    <property type="entry name" value="Thiamin pyrophosphokinase, substrate-binding domain"/>
    <property type="match status" value="1"/>
</dbReference>